<evidence type="ECO:0008006" key="3">
    <source>
        <dbReference type="Google" id="ProtNLM"/>
    </source>
</evidence>
<keyword evidence="2" id="KW-1185">Reference proteome</keyword>
<proteinExistence type="predicted"/>
<evidence type="ECO:0000313" key="1">
    <source>
        <dbReference type="EMBL" id="KGE89664.1"/>
    </source>
</evidence>
<comment type="caution">
    <text evidence="1">The sequence shown here is derived from an EMBL/GenBank/DDBJ whole genome shotgun (WGS) entry which is preliminary data.</text>
</comment>
<evidence type="ECO:0000313" key="2">
    <source>
        <dbReference type="Proteomes" id="UP000029736"/>
    </source>
</evidence>
<organism evidence="1 2">
    <name type="scientific">Phaeodactylibacter xiamenensis</name>
    <dbReference type="NCBI Taxonomy" id="1524460"/>
    <lineage>
        <taxon>Bacteria</taxon>
        <taxon>Pseudomonadati</taxon>
        <taxon>Bacteroidota</taxon>
        <taxon>Saprospiria</taxon>
        <taxon>Saprospirales</taxon>
        <taxon>Haliscomenobacteraceae</taxon>
        <taxon>Phaeodactylibacter</taxon>
    </lineage>
</organism>
<gene>
    <name evidence="1" type="ORF">IX84_01105</name>
</gene>
<name>A0A098SAU0_9BACT</name>
<sequence>MRIPIVVFALLTILPACQSGYQPADLQGNWQAVAITEEGTPLAVDPSQIELQFTPADRYTYRSTLNYREAGSFYVDGTYLFTRDTLNQASTEKAVEILKLVNDTLQLKMMDGDKERLLTMVKQ</sequence>
<dbReference type="STRING" id="1524460.IX84_01105"/>
<dbReference type="AlphaFoldDB" id="A0A098SAU0"/>
<dbReference type="EMBL" id="JPOS01000003">
    <property type="protein sequence ID" value="KGE89664.1"/>
    <property type="molecule type" value="Genomic_DNA"/>
</dbReference>
<dbReference type="Proteomes" id="UP000029736">
    <property type="component" value="Unassembled WGS sequence"/>
</dbReference>
<dbReference type="OrthoDB" id="1494836at2"/>
<accession>A0A098SAU0</accession>
<protein>
    <recommendedName>
        <fullName evidence="3">Lipocalin-like domain-containing protein</fullName>
    </recommendedName>
</protein>
<dbReference type="RefSeq" id="WP_044215826.1">
    <property type="nucleotide sequence ID" value="NZ_JBKAGJ010000005.1"/>
</dbReference>
<reference evidence="1 2" key="1">
    <citation type="journal article" date="2014" name="Int. J. Syst. Evol. Microbiol.">
        <title>Phaeodactylibacter xiamenensis gen. nov., sp. nov., a member of the family Saprospiraceae isolated from the marine alga Phaeodactylum tricornutum.</title>
        <authorList>
            <person name="Chen Z.Jr."/>
            <person name="Lei X."/>
            <person name="Lai Q."/>
            <person name="Li Y."/>
            <person name="Zhang B."/>
            <person name="Zhang J."/>
            <person name="Zhang H."/>
            <person name="Yang L."/>
            <person name="Zheng W."/>
            <person name="Tian Y."/>
            <person name="Yu Z."/>
            <person name="Xu H.Jr."/>
            <person name="Zheng T."/>
        </authorList>
    </citation>
    <scope>NUCLEOTIDE SEQUENCE [LARGE SCALE GENOMIC DNA]</scope>
    <source>
        <strain evidence="1 2">KD52</strain>
    </source>
</reference>